<sequence>MKKTLLVTAVFAAFGLVATKTTAQNLQSISIQSGFNADVVANGIGPSATSTTNDVDGVSYAFISRDFQLTAGSAALTYGLPINGLITSAVPSPAGLSYQLASYSGNNALRLQNTNDSGTLVFSNPIAAVNLYMLAMGGSGACTVNATVNFADATSETFTGLAIADWYGGANFAIQGIGRINITNDVLENGGGTNPRLYQIPLAINVANQSKLIQSVTVTKTGGGIPNVFAFSADAFTSCPGPTNITFTSSNDGGTFNWTAPASAPSLGYQYYISNTATPPTASTTPTGSVAAGVTSVTLSGLNMGSTYYFWLRSNCDSVLGFWQLKVFTTGQMEATYTLGDINTEYNLTPTVTSLTNCPGSLTLAIPAGFQIASTDVSYTMTTASNGWMSEQRSLLVCTNTNTTEAAISSGVGATTGTYAYNRTGLTIANGLSGNVTFNLRAWRTYGGVDCNADFNRVDNNTWKITVTLTPTLSTNEVAVQRIKVFPIPFTDSIQLDNAQDVSSILVSDMTGKLVRTIQQPEPQINLSELNSGLYILTLTLQDGSIQHTKALKQ</sequence>
<evidence type="ECO:0000256" key="2">
    <source>
        <dbReference type="SAM" id="SignalP"/>
    </source>
</evidence>
<feature type="chain" id="PRO_5045884870" evidence="2">
    <location>
        <begin position="24"/>
        <end position="554"/>
    </location>
</feature>
<evidence type="ECO:0000256" key="1">
    <source>
        <dbReference type="ARBA" id="ARBA00022729"/>
    </source>
</evidence>
<dbReference type="InterPro" id="IPR013783">
    <property type="entry name" value="Ig-like_fold"/>
</dbReference>
<dbReference type="SUPFAM" id="SSF49265">
    <property type="entry name" value="Fibronectin type III"/>
    <property type="match status" value="1"/>
</dbReference>
<evidence type="ECO:0000313" key="4">
    <source>
        <dbReference type="EMBL" id="MEK8180761.1"/>
    </source>
</evidence>
<reference evidence="4 5" key="1">
    <citation type="submission" date="2024-04" db="EMBL/GenBank/DDBJ databases">
        <title>draft genome sequnece of Flavobacterium buctense JCM 30750.</title>
        <authorList>
            <person name="Kim D.-U."/>
        </authorList>
    </citation>
    <scope>NUCLEOTIDE SEQUENCE [LARGE SCALE GENOMIC DNA]</scope>
    <source>
        <strain evidence="4 5">JCM 30750</strain>
    </source>
</reference>
<name>A0ABU9E279_9FLAO</name>
<keyword evidence="5" id="KW-1185">Reference proteome</keyword>
<gene>
    <name evidence="4" type="ORF">WMW71_10460</name>
</gene>
<dbReference type="EMBL" id="JBBPCB010000006">
    <property type="protein sequence ID" value="MEK8180761.1"/>
    <property type="molecule type" value="Genomic_DNA"/>
</dbReference>
<proteinExistence type="predicted"/>
<dbReference type="Pfam" id="PF18962">
    <property type="entry name" value="Por_Secre_tail"/>
    <property type="match status" value="1"/>
</dbReference>
<feature type="domain" description="Fibronectin type-III" evidence="3">
    <location>
        <begin position="239"/>
        <end position="335"/>
    </location>
</feature>
<dbReference type="Proteomes" id="UP001491349">
    <property type="component" value="Unassembled WGS sequence"/>
</dbReference>
<dbReference type="InterPro" id="IPR003961">
    <property type="entry name" value="FN3_dom"/>
</dbReference>
<accession>A0ABU9E279</accession>
<dbReference type="PROSITE" id="PS50853">
    <property type="entry name" value="FN3"/>
    <property type="match status" value="1"/>
</dbReference>
<dbReference type="Gene3D" id="2.60.40.10">
    <property type="entry name" value="Immunoglobulins"/>
    <property type="match status" value="1"/>
</dbReference>
<evidence type="ECO:0000259" key="3">
    <source>
        <dbReference type="PROSITE" id="PS50853"/>
    </source>
</evidence>
<comment type="caution">
    <text evidence="4">The sequence shown here is derived from an EMBL/GenBank/DDBJ whole genome shotgun (WGS) entry which is preliminary data.</text>
</comment>
<evidence type="ECO:0000313" key="5">
    <source>
        <dbReference type="Proteomes" id="UP001491349"/>
    </source>
</evidence>
<dbReference type="InterPro" id="IPR036116">
    <property type="entry name" value="FN3_sf"/>
</dbReference>
<dbReference type="CDD" id="cd00063">
    <property type="entry name" value="FN3"/>
    <property type="match status" value="1"/>
</dbReference>
<dbReference type="RefSeq" id="WP_187660872.1">
    <property type="nucleotide sequence ID" value="NZ_JACTAB010000006.1"/>
</dbReference>
<organism evidence="4 5">
    <name type="scientific">Flavobacterium buctense</name>
    <dbReference type="NCBI Taxonomy" id="1648146"/>
    <lineage>
        <taxon>Bacteria</taxon>
        <taxon>Pseudomonadati</taxon>
        <taxon>Bacteroidota</taxon>
        <taxon>Flavobacteriia</taxon>
        <taxon>Flavobacteriales</taxon>
        <taxon>Flavobacteriaceae</taxon>
        <taxon>Flavobacterium</taxon>
    </lineage>
</organism>
<feature type="signal peptide" evidence="2">
    <location>
        <begin position="1"/>
        <end position="23"/>
    </location>
</feature>
<dbReference type="NCBIfam" id="TIGR04183">
    <property type="entry name" value="Por_Secre_tail"/>
    <property type="match status" value="1"/>
</dbReference>
<protein>
    <submittedName>
        <fullName evidence="4">T9SS type A sorting domain-containing protein</fullName>
    </submittedName>
</protein>
<keyword evidence="1 2" id="KW-0732">Signal</keyword>
<dbReference type="InterPro" id="IPR026444">
    <property type="entry name" value="Secre_tail"/>
</dbReference>